<accession>A0AAV9VDI9</accession>
<evidence type="ECO:0000259" key="1">
    <source>
        <dbReference type="PROSITE" id="PS50181"/>
    </source>
</evidence>
<protein>
    <recommendedName>
        <fullName evidence="1">F-box domain-containing protein</fullName>
    </recommendedName>
</protein>
<dbReference type="Gene3D" id="1.20.1280.50">
    <property type="match status" value="1"/>
</dbReference>
<name>A0AAV9VDI9_9PEZI</name>
<dbReference type="InterPro" id="IPR036047">
    <property type="entry name" value="F-box-like_dom_sf"/>
</dbReference>
<dbReference type="Pfam" id="PF12937">
    <property type="entry name" value="F-box-like"/>
    <property type="match status" value="1"/>
</dbReference>
<dbReference type="SUPFAM" id="SSF81383">
    <property type="entry name" value="F-box domain"/>
    <property type="match status" value="1"/>
</dbReference>
<dbReference type="EMBL" id="JAVHNQ010000001">
    <property type="protein sequence ID" value="KAK6359239.1"/>
    <property type="molecule type" value="Genomic_DNA"/>
</dbReference>
<dbReference type="Proteomes" id="UP001375240">
    <property type="component" value="Unassembled WGS sequence"/>
</dbReference>
<dbReference type="AlphaFoldDB" id="A0AAV9VDI9"/>
<comment type="caution">
    <text evidence="2">The sequence shown here is derived from an EMBL/GenBank/DDBJ whole genome shotgun (WGS) entry which is preliminary data.</text>
</comment>
<evidence type="ECO:0000313" key="2">
    <source>
        <dbReference type="EMBL" id="KAK6359239.1"/>
    </source>
</evidence>
<feature type="domain" description="F-box" evidence="1">
    <location>
        <begin position="2"/>
        <end position="52"/>
    </location>
</feature>
<gene>
    <name evidence="2" type="ORF">TWF696_000403</name>
</gene>
<dbReference type="PROSITE" id="PS50181">
    <property type="entry name" value="FBOX"/>
    <property type="match status" value="1"/>
</dbReference>
<dbReference type="InterPro" id="IPR001810">
    <property type="entry name" value="F-box_dom"/>
</dbReference>
<keyword evidence="3" id="KW-1185">Reference proteome</keyword>
<evidence type="ECO:0000313" key="3">
    <source>
        <dbReference type="Proteomes" id="UP001375240"/>
    </source>
</evidence>
<proteinExistence type="predicted"/>
<sequence length="271" mass="30235">MSCKINSLPTELLTHILLFLPWQSHIPCFRVCKLWAALLTSPPLLSNRYLQLTPSTPPCPRMHNLFTDVGLEVSINRSLAPAATITNVSFVTTIREGDFVGNDIDAHDTSVGQTEGIFTNRVDISDHPILDEKLLHFQGWRHCVAIRRDLWTMGVLLMWNQRGYEYGGHRDRQAHRQDWFQFVNTQDDSEDGGSRAAENDIVAGKMDMDVTVGGFLEAVGQYIAGFGGLGGRPEVKMRVGMYRRFGVVMVSNVGDEPWTVVGGLNYLGLDG</sequence>
<reference evidence="2 3" key="1">
    <citation type="submission" date="2019-10" db="EMBL/GenBank/DDBJ databases">
        <authorList>
            <person name="Palmer J.M."/>
        </authorList>
    </citation>
    <scope>NUCLEOTIDE SEQUENCE [LARGE SCALE GENOMIC DNA]</scope>
    <source>
        <strain evidence="2 3">TWF696</strain>
    </source>
</reference>
<organism evidence="2 3">
    <name type="scientific">Orbilia brochopaga</name>
    <dbReference type="NCBI Taxonomy" id="3140254"/>
    <lineage>
        <taxon>Eukaryota</taxon>
        <taxon>Fungi</taxon>
        <taxon>Dikarya</taxon>
        <taxon>Ascomycota</taxon>
        <taxon>Pezizomycotina</taxon>
        <taxon>Orbiliomycetes</taxon>
        <taxon>Orbiliales</taxon>
        <taxon>Orbiliaceae</taxon>
        <taxon>Orbilia</taxon>
    </lineage>
</organism>